<name>A0A1H2HDY5_9BACT</name>
<dbReference type="AlphaFoldDB" id="A0A1H2HDY5"/>
<feature type="chain" id="PRO_5011713580" evidence="1">
    <location>
        <begin position="36"/>
        <end position="483"/>
    </location>
</feature>
<proteinExistence type="predicted"/>
<dbReference type="EMBL" id="FNLL01000006">
    <property type="protein sequence ID" value="SDU29939.1"/>
    <property type="molecule type" value="Genomic_DNA"/>
</dbReference>
<keyword evidence="2" id="KW-0808">Transferase</keyword>
<keyword evidence="2" id="KW-0723">Serine/threonine-protein kinase</keyword>
<gene>
    <name evidence="2" type="ORF">SAMN04487931_106185</name>
</gene>
<accession>A0A1H2HDY5</accession>
<organism evidence="2 3">
    <name type="scientific">Desulfobacula phenolica</name>
    <dbReference type="NCBI Taxonomy" id="90732"/>
    <lineage>
        <taxon>Bacteria</taxon>
        <taxon>Pseudomonadati</taxon>
        <taxon>Thermodesulfobacteriota</taxon>
        <taxon>Desulfobacteria</taxon>
        <taxon>Desulfobacterales</taxon>
        <taxon>Desulfobacteraceae</taxon>
        <taxon>Desulfobacula</taxon>
    </lineage>
</organism>
<feature type="signal peptide" evidence="1">
    <location>
        <begin position="1"/>
        <end position="35"/>
    </location>
</feature>
<keyword evidence="2" id="KW-0418">Kinase</keyword>
<evidence type="ECO:0000313" key="3">
    <source>
        <dbReference type="Proteomes" id="UP000199608"/>
    </source>
</evidence>
<sequence length="483" mass="54258">MNTYQHQKRLNPIILVLFFFMAGLMACFSPNLANAAGKTILVSAEGLADPQADIYQNDKGKLLDALRQDAKRQVIEKAVGSYVESSTLVENYALIHDKILTRTKGLIKRVIKESPPWKGEDGFMHMLLKAEVYLSSIKDSLQVMSKTERLSLLKDYGNPKISVAITIRDAKRGSRVAPERSDVAENILKERFSKFGYRVWSEDAGQLDAQTADRTMPKNQSNATTLATHIKTSDFSIRGEVKFKSLTATLQASGLTITKYVLTSWTIKCINNYTSEEVYFNNTIPRNKSWSDEDAAMDDIGKLIGEQFSKGFFEDHLMRTSKIFQLEIFGLPDYDTGTLFKKEMIGLRPVMNVDFRNFDAQGLSFYEIDFAGTRGNFTDIINDTVIKPLNRKFGKDVFKLVSARGDVVRVDFHTTHKIDDLPGKFNKTLPASLSEATPERIENLARTEATMTQVARINPEAVQQLSQQGNKIAEKALAAVNDF</sequence>
<evidence type="ECO:0000256" key="1">
    <source>
        <dbReference type="SAM" id="SignalP"/>
    </source>
</evidence>
<dbReference type="Proteomes" id="UP000199608">
    <property type="component" value="Unassembled WGS sequence"/>
</dbReference>
<keyword evidence="1" id="KW-0732">Signal</keyword>
<keyword evidence="3" id="KW-1185">Reference proteome</keyword>
<evidence type="ECO:0000313" key="2">
    <source>
        <dbReference type="EMBL" id="SDU29939.1"/>
    </source>
</evidence>
<dbReference type="RefSeq" id="WP_092234280.1">
    <property type="nucleotide sequence ID" value="NZ_FNLL01000006.1"/>
</dbReference>
<protein>
    <submittedName>
        <fullName evidence="2">Serine/threonine protein kinase</fullName>
    </submittedName>
</protein>
<reference evidence="3" key="1">
    <citation type="submission" date="2016-10" db="EMBL/GenBank/DDBJ databases">
        <authorList>
            <person name="Varghese N."/>
            <person name="Submissions S."/>
        </authorList>
    </citation>
    <scope>NUCLEOTIDE SEQUENCE [LARGE SCALE GENOMIC DNA]</scope>
    <source>
        <strain evidence="3">DSM 3384</strain>
    </source>
</reference>
<dbReference type="GO" id="GO:0004674">
    <property type="term" value="F:protein serine/threonine kinase activity"/>
    <property type="evidence" value="ECO:0007669"/>
    <property type="project" value="UniProtKB-KW"/>
</dbReference>